<evidence type="ECO:0000256" key="3">
    <source>
        <dbReference type="ARBA" id="ARBA00022679"/>
    </source>
</evidence>
<evidence type="ECO:0000256" key="2">
    <source>
        <dbReference type="ARBA" id="ARBA00022603"/>
    </source>
</evidence>
<dbReference type="EMBL" id="JACXVP010000001">
    <property type="protein sequence ID" value="KAG5628286.1"/>
    <property type="molecule type" value="Genomic_DNA"/>
</dbReference>
<reference evidence="6 7" key="1">
    <citation type="submission" date="2020-09" db="EMBL/GenBank/DDBJ databases">
        <title>De no assembly of potato wild relative species, Solanum commersonii.</title>
        <authorList>
            <person name="Cho K."/>
        </authorList>
    </citation>
    <scope>NUCLEOTIDE SEQUENCE [LARGE SCALE GENOMIC DNA]</scope>
    <source>
        <strain evidence="6">LZ3.2</strain>
        <tissue evidence="6">Leaf</tissue>
    </source>
</reference>
<keyword evidence="5" id="KW-0460">Magnesium</keyword>
<dbReference type="InterPro" id="IPR005299">
    <property type="entry name" value="MeTrfase_7"/>
</dbReference>
<name>A0A9J6AUS5_SOLCO</name>
<proteinExistence type="inferred from homology"/>
<dbReference type="AlphaFoldDB" id="A0A9J6AUS5"/>
<dbReference type="Gene3D" id="1.10.1200.270">
    <property type="entry name" value="Methyltransferase, alpha-helical capping domain"/>
    <property type="match status" value="1"/>
</dbReference>
<evidence type="ECO:0000313" key="7">
    <source>
        <dbReference type="Proteomes" id="UP000824120"/>
    </source>
</evidence>
<evidence type="ECO:0000256" key="1">
    <source>
        <dbReference type="ARBA" id="ARBA00007967"/>
    </source>
</evidence>
<evidence type="ECO:0000256" key="5">
    <source>
        <dbReference type="ARBA" id="ARBA00022842"/>
    </source>
</evidence>
<dbReference type="GO" id="GO:0032259">
    <property type="term" value="P:methylation"/>
    <property type="evidence" value="ECO:0007669"/>
    <property type="project" value="UniProtKB-KW"/>
</dbReference>
<keyword evidence="2" id="KW-0489">Methyltransferase</keyword>
<dbReference type="GO" id="GO:0046872">
    <property type="term" value="F:metal ion binding"/>
    <property type="evidence" value="ECO:0007669"/>
    <property type="project" value="UniProtKB-KW"/>
</dbReference>
<protein>
    <submittedName>
        <fullName evidence="6">Uncharacterized protein</fullName>
    </submittedName>
</protein>
<dbReference type="Proteomes" id="UP000824120">
    <property type="component" value="Chromosome 1"/>
</dbReference>
<keyword evidence="3" id="KW-0808">Transferase</keyword>
<organism evidence="6 7">
    <name type="scientific">Solanum commersonii</name>
    <name type="common">Commerson's wild potato</name>
    <name type="synonym">Commerson's nightshade</name>
    <dbReference type="NCBI Taxonomy" id="4109"/>
    <lineage>
        <taxon>Eukaryota</taxon>
        <taxon>Viridiplantae</taxon>
        <taxon>Streptophyta</taxon>
        <taxon>Embryophyta</taxon>
        <taxon>Tracheophyta</taxon>
        <taxon>Spermatophyta</taxon>
        <taxon>Magnoliopsida</taxon>
        <taxon>eudicotyledons</taxon>
        <taxon>Gunneridae</taxon>
        <taxon>Pentapetalae</taxon>
        <taxon>asterids</taxon>
        <taxon>lamiids</taxon>
        <taxon>Solanales</taxon>
        <taxon>Solanaceae</taxon>
        <taxon>Solanoideae</taxon>
        <taxon>Solaneae</taxon>
        <taxon>Solanum</taxon>
    </lineage>
</organism>
<comment type="caution">
    <text evidence="6">The sequence shown here is derived from an EMBL/GenBank/DDBJ whole genome shotgun (WGS) entry which is preliminary data.</text>
</comment>
<dbReference type="OrthoDB" id="1523883at2759"/>
<dbReference type="InterPro" id="IPR042086">
    <property type="entry name" value="MeTrfase_capping"/>
</dbReference>
<dbReference type="PANTHER" id="PTHR31009">
    <property type="entry name" value="S-ADENOSYL-L-METHIONINE:CARBOXYL METHYLTRANSFERASE FAMILY PROTEIN"/>
    <property type="match status" value="1"/>
</dbReference>
<evidence type="ECO:0000313" key="6">
    <source>
        <dbReference type="EMBL" id="KAG5628286.1"/>
    </source>
</evidence>
<dbReference type="SUPFAM" id="SSF53335">
    <property type="entry name" value="S-adenosyl-L-methionine-dependent methyltransferases"/>
    <property type="match status" value="1"/>
</dbReference>
<dbReference type="Gene3D" id="3.40.50.150">
    <property type="entry name" value="Vaccinia Virus protein VP39"/>
    <property type="match status" value="1"/>
</dbReference>
<keyword evidence="4" id="KW-0479">Metal-binding</keyword>
<gene>
    <name evidence="6" type="ORF">H5410_000003</name>
</gene>
<dbReference type="InterPro" id="IPR029063">
    <property type="entry name" value="SAM-dependent_MTases_sf"/>
</dbReference>
<accession>A0A9J6AUS5</accession>
<sequence>MEMFFNARAEEIVPRGMMVLISPFSGWDSLNFLGSSLMDLVNEGMLDESLVDSFNVPIYLPSPDGITKVVEKNGCFVIENIELTCPLSKLVDEADANTFIINLRAILEGLFINHFGSKIAKEAFTRTILKNKEISAWMKANYKACQLFIALKRK</sequence>
<keyword evidence="7" id="KW-1185">Reference proteome</keyword>
<dbReference type="Pfam" id="PF03492">
    <property type="entry name" value="Methyltransf_7"/>
    <property type="match status" value="1"/>
</dbReference>
<dbReference type="GO" id="GO:0008168">
    <property type="term" value="F:methyltransferase activity"/>
    <property type="evidence" value="ECO:0007669"/>
    <property type="project" value="UniProtKB-KW"/>
</dbReference>
<evidence type="ECO:0000256" key="4">
    <source>
        <dbReference type="ARBA" id="ARBA00022723"/>
    </source>
</evidence>
<comment type="similarity">
    <text evidence="1">Belongs to the methyltransferase superfamily. Type-7 methyltransferase family.</text>
</comment>